<dbReference type="GO" id="GO:0016491">
    <property type="term" value="F:oxidoreductase activity"/>
    <property type="evidence" value="ECO:0007669"/>
    <property type="project" value="UniProtKB-KW"/>
</dbReference>
<dbReference type="SUPFAM" id="SSF56436">
    <property type="entry name" value="C-type lectin-like"/>
    <property type="match status" value="1"/>
</dbReference>
<accession>A0A7Z0VP36</accession>
<evidence type="ECO:0000256" key="1">
    <source>
        <dbReference type="ARBA" id="ARBA00023002"/>
    </source>
</evidence>
<dbReference type="InterPro" id="IPR017806">
    <property type="entry name" value="EgtB"/>
</dbReference>
<dbReference type="InterPro" id="IPR016187">
    <property type="entry name" value="CTDL_fold"/>
</dbReference>
<dbReference type="OrthoDB" id="9768004at2"/>
<dbReference type="Pfam" id="PF03781">
    <property type="entry name" value="FGE-sulfatase"/>
    <property type="match status" value="1"/>
</dbReference>
<evidence type="ECO:0000313" key="6">
    <source>
        <dbReference type="EMBL" id="ODJ89174.1"/>
    </source>
</evidence>
<gene>
    <name evidence="6" type="primary">egtB_1</name>
    <name evidence="6" type="ORF">CODIS_07880</name>
</gene>
<evidence type="ECO:0000256" key="3">
    <source>
        <dbReference type="ARBA" id="ARBA00037882"/>
    </source>
</evidence>
<organism evidence="6 7">
    <name type="scientific">Candidatus Thiodiazotropha endolucinida</name>
    <dbReference type="NCBI Taxonomy" id="1655433"/>
    <lineage>
        <taxon>Bacteria</taxon>
        <taxon>Pseudomonadati</taxon>
        <taxon>Pseudomonadota</taxon>
        <taxon>Gammaproteobacteria</taxon>
        <taxon>Chromatiales</taxon>
        <taxon>Sedimenticolaceae</taxon>
        <taxon>Candidatus Thiodiazotropha</taxon>
    </lineage>
</organism>
<keyword evidence="2" id="KW-0408">Iron</keyword>
<proteinExistence type="predicted"/>
<sequence length="421" mass="48881">MESTITINSGRDRLMTEFQRVRQFSESLCLPLRADDFQIQSIVQTSPPKWHIAHVSWFFEAFVLPHFNPGYRPFHPRFDYIFNSYYYTHGMMHPRPRRGLLSRPTVDEVYRYRAHVDEQMMQLMETIDEKVWSELAFRVILGLNHEEQHQELLLMDVKHNFWSNPLKPAYRDDLQTASGNTRAIRWVEQAGGVHRIGHGDVEDFAYDNETPRHDLLLSDFRLADRLVTNGEYRAFMEDGGYEDPALWLSGGWALLQREAWRHPLYWEQEEGEWLQFTLGGLSPLNPHEPVCHLSYYEADAYARWSGKRLPLEGELEVVLSQQPLSGNFVDRDQLHPAPAGEMGQWFGDLWTWSASPYAAYPGFKPLGGSMGEYNGKFMSNQMVLKGGCCATPAGHTRASYRNFFYPDERWAFTGLRLAEDA</sequence>
<feature type="domain" description="Sulfatase-modifying factor enzyme-like" evidence="4">
    <location>
        <begin position="186"/>
        <end position="337"/>
    </location>
</feature>
<evidence type="ECO:0000313" key="7">
    <source>
        <dbReference type="Proteomes" id="UP000094769"/>
    </source>
</evidence>
<dbReference type="RefSeq" id="WP_069121405.1">
    <property type="nucleotide sequence ID" value="NZ_MARB01000003.1"/>
</dbReference>
<dbReference type="Gene3D" id="3.90.1580.10">
    <property type="entry name" value="paralog of FGE (formylglycine-generating enzyme)"/>
    <property type="match status" value="2"/>
</dbReference>
<dbReference type="AlphaFoldDB" id="A0A7Z0VP36"/>
<evidence type="ECO:0000259" key="4">
    <source>
        <dbReference type="Pfam" id="PF03781"/>
    </source>
</evidence>
<dbReference type="EMBL" id="MARB01000003">
    <property type="protein sequence ID" value="ODJ89174.1"/>
    <property type="molecule type" value="Genomic_DNA"/>
</dbReference>
<dbReference type="Proteomes" id="UP000094769">
    <property type="component" value="Unassembled WGS sequence"/>
</dbReference>
<feature type="domain" description="DinB-like" evidence="5">
    <location>
        <begin position="18"/>
        <end position="151"/>
    </location>
</feature>
<dbReference type="InterPro" id="IPR042095">
    <property type="entry name" value="SUMF_sf"/>
</dbReference>
<comment type="pathway">
    <text evidence="3">Amino-acid biosynthesis; ergothioneine biosynthesis.</text>
</comment>
<dbReference type="Pfam" id="PF12867">
    <property type="entry name" value="DinB_2"/>
    <property type="match status" value="1"/>
</dbReference>
<dbReference type="NCBIfam" id="TIGR03440">
    <property type="entry name" value="egtB_TIGR03440"/>
    <property type="match status" value="1"/>
</dbReference>
<dbReference type="InterPro" id="IPR051043">
    <property type="entry name" value="Sulfatase_Mod_Factor_Kinase"/>
</dbReference>
<comment type="caution">
    <text evidence="6">The sequence shown here is derived from an EMBL/GenBank/DDBJ whole genome shotgun (WGS) entry which is preliminary data.</text>
</comment>
<evidence type="ECO:0000256" key="2">
    <source>
        <dbReference type="ARBA" id="ARBA00023004"/>
    </source>
</evidence>
<dbReference type="EC" id="1.8.-.-" evidence="6"/>
<reference evidence="6 7" key="1">
    <citation type="submission" date="2016-06" db="EMBL/GenBank/DDBJ databases">
        <title>Genome sequence of endosymbiont of Candidatus Endolucinida thiodiazotropha.</title>
        <authorList>
            <person name="Poehlein A."/>
            <person name="Koenig S."/>
            <person name="Heiden S.E."/>
            <person name="Thuermer A."/>
            <person name="Voget S."/>
            <person name="Daniel R."/>
            <person name="Markert S."/>
            <person name="Gros O."/>
            <person name="Schweder T."/>
        </authorList>
    </citation>
    <scope>NUCLEOTIDE SEQUENCE [LARGE SCALE GENOMIC DNA]</scope>
    <source>
        <strain evidence="6 7">COS</strain>
    </source>
</reference>
<dbReference type="InterPro" id="IPR024775">
    <property type="entry name" value="DinB-like"/>
</dbReference>
<keyword evidence="1 6" id="KW-0560">Oxidoreductase</keyword>
<dbReference type="GO" id="GO:0052699">
    <property type="term" value="P:ergothioneine biosynthetic process"/>
    <property type="evidence" value="ECO:0007669"/>
    <property type="project" value="InterPro"/>
</dbReference>
<name>A0A7Z0VP36_9GAMM</name>
<dbReference type="PANTHER" id="PTHR23150">
    <property type="entry name" value="SULFATASE MODIFYING FACTOR 1, 2"/>
    <property type="match status" value="1"/>
</dbReference>
<dbReference type="PANTHER" id="PTHR23150:SF36">
    <property type="entry name" value="HERCYNINE OXYGENASE"/>
    <property type="match status" value="1"/>
</dbReference>
<protein>
    <submittedName>
        <fullName evidence="6">Iron(II)-dependent oxidoreductase EgtB</fullName>
        <ecNumber evidence="6">1.8.-.-</ecNumber>
    </submittedName>
</protein>
<dbReference type="InterPro" id="IPR005532">
    <property type="entry name" value="SUMF_dom"/>
</dbReference>
<keyword evidence="7" id="KW-1185">Reference proteome</keyword>
<evidence type="ECO:0000259" key="5">
    <source>
        <dbReference type="Pfam" id="PF12867"/>
    </source>
</evidence>